<gene>
    <name evidence="2" type="ORF">GGD55_003715</name>
</gene>
<dbReference type="PANTHER" id="PTHR40469:SF2">
    <property type="entry name" value="GALACTOSE-BINDING DOMAIN-LIKE SUPERFAMILY PROTEIN"/>
    <property type="match status" value="1"/>
</dbReference>
<dbReference type="Pfam" id="PF06283">
    <property type="entry name" value="ThuA"/>
    <property type="match status" value="1"/>
</dbReference>
<sequence>MTGGQWVAHPGNIIDYRIDIAKPLDPIVEGIGSFLYRSEQYYMHVDPENEVLATTTFTGEHLDFIKGVVMPVVWKRRYGAGRVFYSALGHTAGEFEVPQMRRIFERGALWAARTPR</sequence>
<dbReference type="SUPFAM" id="SSF52317">
    <property type="entry name" value="Class I glutamine amidotransferase-like"/>
    <property type="match status" value="1"/>
</dbReference>
<dbReference type="AlphaFoldDB" id="A0A7W8UF48"/>
<evidence type="ECO:0000259" key="1">
    <source>
        <dbReference type="Pfam" id="PF06283"/>
    </source>
</evidence>
<proteinExistence type="predicted"/>
<dbReference type="Gene3D" id="3.40.50.880">
    <property type="match status" value="1"/>
</dbReference>
<keyword evidence="3" id="KW-1185">Reference proteome</keyword>
<reference evidence="2 3" key="1">
    <citation type="submission" date="2020-08" db="EMBL/GenBank/DDBJ databases">
        <title>Genomic Encyclopedia of Type Strains, Phase IV (KMG-V): Genome sequencing to study the core and pangenomes of soil and plant-associated prokaryotes.</title>
        <authorList>
            <person name="Whitman W."/>
        </authorList>
    </citation>
    <scope>NUCLEOTIDE SEQUENCE [LARGE SCALE GENOMIC DNA]</scope>
    <source>
        <strain evidence="2 3">SEMIA 4084</strain>
    </source>
</reference>
<protein>
    <recommendedName>
        <fullName evidence="1">ThuA-like domain-containing protein</fullName>
    </recommendedName>
</protein>
<dbReference type="PANTHER" id="PTHR40469">
    <property type="entry name" value="SECRETED GLYCOSYL HYDROLASE"/>
    <property type="match status" value="1"/>
</dbReference>
<comment type="caution">
    <text evidence="2">The sequence shown here is derived from an EMBL/GenBank/DDBJ whole genome shotgun (WGS) entry which is preliminary data.</text>
</comment>
<evidence type="ECO:0000313" key="2">
    <source>
        <dbReference type="EMBL" id="MBB5537000.1"/>
    </source>
</evidence>
<dbReference type="InterPro" id="IPR029062">
    <property type="entry name" value="Class_I_gatase-like"/>
</dbReference>
<dbReference type="EMBL" id="JACHBK010000008">
    <property type="protein sequence ID" value="MBB5537000.1"/>
    <property type="molecule type" value="Genomic_DNA"/>
</dbReference>
<dbReference type="Proteomes" id="UP000585507">
    <property type="component" value="Unassembled WGS sequence"/>
</dbReference>
<organism evidence="2 3">
    <name type="scientific">Rhizobium giardinii</name>
    <dbReference type="NCBI Taxonomy" id="56731"/>
    <lineage>
        <taxon>Bacteria</taxon>
        <taxon>Pseudomonadati</taxon>
        <taxon>Pseudomonadota</taxon>
        <taxon>Alphaproteobacteria</taxon>
        <taxon>Hyphomicrobiales</taxon>
        <taxon>Rhizobiaceae</taxon>
        <taxon>Rhizobium/Agrobacterium group</taxon>
        <taxon>Rhizobium</taxon>
    </lineage>
</organism>
<dbReference type="InterPro" id="IPR029010">
    <property type="entry name" value="ThuA-like"/>
</dbReference>
<accession>A0A7W8UF48</accession>
<name>A0A7W8UF48_9HYPH</name>
<feature type="domain" description="ThuA-like" evidence="1">
    <location>
        <begin position="1"/>
        <end position="111"/>
    </location>
</feature>
<evidence type="ECO:0000313" key="3">
    <source>
        <dbReference type="Proteomes" id="UP000585507"/>
    </source>
</evidence>